<dbReference type="Gene3D" id="3.30.70.270">
    <property type="match status" value="1"/>
</dbReference>
<dbReference type="CDD" id="cd01949">
    <property type="entry name" value="GGDEF"/>
    <property type="match status" value="1"/>
</dbReference>
<dbReference type="SUPFAM" id="SSF52172">
    <property type="entry name" value="CheY-like"/>
    <property type="match status" value="1"/>
</dbReference>
<evidence type="ECO:0000313" key="7">
    <source>
        <dbReference type="Proteomes" id="UP000811899"/>
    </source>
</evidence>
<evidence type="ECO:0000259" key="5">
    <source>
        <dbReference type="PROSITE" id="PS50887"/>
    </source>
</evidence>
<dbReference type="InterPro" id="IPR001789">
    <property type="entry name" value="Sig_transdc_resp-reg_receiver"/>
</dbReference>
<dbReference type="InterPro" id="IPR043128">
    <property type="entry name" value="Rev_trsase/Diguanyl_cyclase"/>
</dbReference>
<dbReference type="InterPro" id="IPR001633">
    <property type="entry name" value="EAL_dom"/>
</dbReference>
<dbReference type="PANTHER" id="PTHR44757">
    <property type="entry name" value="DIGUANYLATE CYCLASE DGCP"/>
    <property type="match status" value="1"/>
</dbReference>
<dbReference type="PROSITE" id="PS50887">
    <property type="entry name" value="GGDEF"/>
    <property type="match status" value="1"/>
</dbReference>
<dbReference type="AlphaFoldDB" id="A0AAW4L019"/>
<dbReference type="PROSITE" id="PS50883">
    <property type="entry name" value="EAL"/>
    <property type="match status" value="1"/>
</dbReference>
<dbReference type="RefSeq" id="WP_214170945.1">
    <property type="nucleotide sequence ID" value="NZ_JAHCVJ010000002.1"/>
</dbReference>
<reference evidence="6 7" key="1">
    <citation type="submission" date="2021-05" db="EMBL/GenBank/DDBJ databases">
        <title>The draft genome of Geobacter pelophilus DSM 12255.</title>
        <authorList>
            <person name="Xu Z."/>
            <person name="Masuda Y."/>
            <person name="Itoh H."/>
            <person name="Senoo K."/>
        </authorList>
    </citation>
    <scope>NUCLEOTIDE SEQUENCE [LARGE SCALE GENOMIC DNA]</scope>
    <source>
        <strain evidence="6 7">DSM 12255</strain>
    </source>
</reference>
<dbReference type="Gene3D" id="3.40.50.2300">
    <property type="match status" value="1"/>
</dbReference>
<dbReference type="SMART" id="SM00052">
    <property type="entry name" value="EAL"/>
    <property type="match status" value="1"/>
</dbReference>
<evidence type="ECO:0000313" key="6">
    <source>
        <dbReference type="EMBL" id="MBT0664183.1"/>
    </source>
</evidence>
<name>A0AAW4L019_9BACT</name>
<keyword evidence="7" id="KW-1185">Reference proteome</keyword>
<feature type="domain" description="EAL" evidence="4">
    <location>
        <begin position="322"/>
        <end position="576"/>
    </location>
</feature>
<evidence type="ECO:0000256" key="2">
    <source>
        <dbReference type="SAM" id="Coils"/>
    </source>
</evidence>
<dbReference type="EMBL" id="JAHCVJ010000002">
    <property type="protein sequence ID" value="MBT0664183.1"/>
    <property type="molecule type" value="Genomic_DNA"/>
</dbReference>
<dbReference type="SUPFAM" id="SSF55073">
    <property type="entry name" value="Nucleotide cyclase"/>
    <property type="match status" value="1"/>
</dbReference>
<dbReference type="InterPro" id="IPR000160">
    <property type="entry name" value="GGDEF_dom"/>
</dbReference>
<dbReference type="InterPro" id="IPR052155">
    <property type="entry name" value="Biofilm_reg_signaling"/>
</dbReference>
<dbReference type="Pfam" id="PF00072">
    <property type="entry name" value="Response_reg"/>
    <property type="match status" value="1"/>
</dbReference>
<dbReference type="FunFam" id="3.20.20.450:FF:000001">
    <property type="entry name" value="Cyclic di-GMP phosphodiesterase yahA"/>
    <property type="match status" value="1"/>
</dbReference>
<dbReference type="Pfam" id="PF00990">
    <property type="entry name" value="GGDEF"/>
    <property type="match status" value="1"/>
</dbReference>
<dbReference type="Gene3D" id="3.20.20.450">
    <property type="entry name" value="EAL domain"/>
    <property type="match status" value="1"/>
</dbReference>
<dbReference type="InterPro" id="IPR029787">
    <property type="entry name" value="Nucleotide_cyclase"/>
</dbReference>
<feature type="domain" description="GGDEF" evidence="5">
    <location>
        <begin position="178"/>
        <end position="313"/>
    </location>
</feature>
<dbReference type="InterPro" id="IPR011006">
    <property type="entry name" value="CheY-like_superfamily"/>
</dbReference>
<sequence length="576" mass="63607">MNVEIEERKNGLTLLTIEDEIGLRKSIADYFEDSGFTVIEATDGNEGLAAFRTHKPDIVFADLCMPNVHGLEIIPVMHRESPLTPVIVVSGAGMLQDAVESMKRGAWDYVSKPIRELAALEQLAYKMLARSEDLKREAERNCDLQQKLMRDQDLDSLTGLPNRKMFREQGGKMLMHESAGCLGLIDLDNFKAIKESFDHESGDQLLIEVADRLRAMSSGSNLLTRLGGDEFACLKILDAPPCPENLEQLVDNIKSAFAAPFNLKGEELLITASIGIACSPIDGETIDDLLKNADTALSRAKQQGQNSYRIYNAEISARSTGWITLQTRLRRALEKNEFVLHYQPQVDVVSGEIAGAEALIRWQPDGGKLVPPGEFIPALEESGLILDVGEWALRTACVQQRQWFLAGYPPITMSVNVSAVQFHTAQFVEKMAVILAETGMDPSFLCLELTESIVMRDVADTIDTLGKLRVLGVSLSLDDFGTGYSSLCYLRKMPISELKIDRSFIASLSHDQNSSMIVSTIISMAHCLNMRVVAEGVETMSQLEYLRTNSCQTVQGFLFSKPVPACEFPSSGFAHT</sequence>
<protein>
    <submittedName>
        <fullName evidence="6">EAL domain-containing protein</fullName>
    </submittedName>
</protein>
<evidence type="ECO:0000259" key="4">
    <source>
        <dbReference type="PROSITE" id="PS50883"/>
    </source>
</evidence>
<accession>A0AAW4L019</accession>
<dbReference type="Proteomes" id="UP000811899">
    <property type="component" value="Unassembled WGS sequence"/>
</dbReference>
<dbReference type="CDD" id="cd01948">
    <property type="entry name" value="EAL"/>
    <property type="match status" value="1"/>
</dbReference>
<dbReference type="PANTHER" id="PTHR44757:SF2">
    <property type="entry name" value="BIOFILM ARCHITECTURE MAINTENANCE PROTEIN MBAA"/>
    <property type="match status" value="1"/>
</dbReference>
<feature type="coiled-coil region" evidence="2">
    <location>
        <begin position="117"/>
        <end position="148"/>
    </location>
</feature>
<dbReference type="SUPFAM" id="SSF141868">
    <property type="entry name" value="EAL domain-like"/>
    <property type="match status" value="1"/>
</dbReference>
<dbReference type="Pfam" id="PF00563">
    <property type="entry name" value="EAL"/>
    <property type="match status" value="1"/>
</dbReference>
<organism evidence="6 7">
    <name type="scientific">Geoanaerobacter pelophilus</name>
    <dbReference type="NCBI Taxonomy" id="60036"/>
    <lineage>
        <taxon>Bacteria</taxon>
        <taxon>Pseudomonadati</taxon>
        <taxon>Thermodesulfobacteriota</taxon>
        <taxon>Desulfuromonadia</taxon>
        <taxon>Geobacterales</taxon>
        <taxon>Geobacteraceae</taxon>
        <taxon>Geoanaerobacter</taxon>
    </lineage>
</organism>
<keyword evidence="1" id="KW-0597">Phosphoprotein</keyword>
<dbReference type="PROSITE" id="PS50110">
    <property type="entry name" value="RESPONSE_REGULATORY"/>
    <property type="match status" value="1"/>
</dbReference>
<comment type="caution">
    <text evidence="6">The sequence shown here is derived from an EMBL/GenBank/DDBJ whole genome shotgun (WGS) entry which is preliminary data.</text>
</comment>
<dbReference type="NCBIfam" id="TIGR00254">
    <property type="entry name" value="GGDEF"/>
    <property type="match status" value="1"/>
</dbReference>
<dbReference type="SMART" id="SM00448">
    <property type="entry name" value="REC"/>
    <property type="match status" value="1"/>
</dbReference>
<dbReference type="SMART" id="SM00267">
    <property type="entry name" value="GGDEF"/>
    <property type="match status" value="1"/>
</dbReference>
<evidence type="ECO:0000256" key="1">
    <source>
        <dbReference type="PROSITE-ProRule" id="PRU00169"/>
    </source>
</evidence>
<feature type="modified residue" description="4-aspartylphosphate" evidence="1">
    <location>
        <position position="62"/>
    </location>
</feature>
<keyword evidence="2" id="KW-0175">Coiled coil</keyword>
<proteinExistence type="predicted"/>
<gene>
    <name evidence="6" type="ORF">KI809_07695</name>
</gene>
<dbReference type="InterPro" id="IPR035919">
    <property type="entry name" value="EAL_sf"/>
</dbReference>
<evidence type="ECO:0000259" key="3">
    <source>
        <dbReference type="PROSITE" id="PS50110"/>
    </source>
</evidence>
<feature type="domain" description="Response regulatory" evidence="3">
    <location>
        <begin position="13"/>
        <end position="127"/>
    </location>
</feature>
<dbReference type="GO" id="GO:0000160">
    <property type="term" value="P:phosphorelay signal transduction system"/>
    <property type="evidence" value="ECO:0007669"/>
    <property type="project" value="InterPro"/>
</dbReference>